<evidence type="ECO:0000313" key="2">
    <source>
        <dbReference type="EMBL" id="KAF2759076.1"/>
    </source>
</evidence>
<dbReference type="Proteomes" id="UP000799437">
    <property type="component" value="Unassembled WGS sequence"/>
</dbReference>
<dbReference type="AlphaFoldDB" id="A0A6A6WB55"/>
<dbReference type="InterPro" id="IPR038491">
    <property type="entry name" value="Velvet_dom_sf"/>
</dbReference>
<organism evidence="2 3">
    <name type="scientific">Pseudovirgaria hyperparasitica</name>
    <dbReference type="NCBI Taxonomy" id="470096"/>
    <lineage>
        <taxon>Eukaryota</taxon>
        <taxon>Fungi</taxon>
        <taxon>Dikarya</taxon>
        <taxon>Ascomycota</taxon>
        <taxon>Pezizomycotina</taxon>
        <taxon>Dothideomycetes</taxon>
        <taxon>Dothideomycetes incertae sedis</taxon>
        <taxon>Acrospermales</taxon>
        <taxon>Acrospermaceae</taxon>
        <taxon>Pseudovirgaria</taxon>
    </lineage>
</organism>
<feature type="compositionally biased region" description="Basic residues" evidence="1">
    <location>
        <begin position="1"/>
        <end position="11"/>
    </location>
</feature>
<dbReference type="RefSeq" id="XP_033601527.1">
    <property type="nucleotide sequence ID" value="XM_033745418.1"/>
</dbReference>
<reference evidence="2" key="1">
    <citation type="journal article" date="2020" name="Stud. Mycol.">
        <title>101 Dothideomycetes genomes: a test case for predicting lifestyles and emergence of pathogens.</title>
        <authorList>
            <person name="Haridas S."/>
            <person name="Albert R."/>
            <person name="Binder M."/>
            <person name="Bloem J."/>
            <person name="Labutti K."/>
            <person name="Salamov A."/>
            <person name="Andreopoulos B."/>
            <person name="Baker S."/>
            <person name="Barry K."/>
            <person name="Bills G."/>
            <person name="Bluhm B."/>
            <person name="Cannon C."/>
            <person name="Castanera R."/>
            <person name="Culley D."/>
            <person name="Daum C."/>
            <person name="Ezra D."/>
            <person name="Gonzalez J."/>
            <person name="Henrissat B."/>
            <person name="Kuo A."/>
            <person name="Liang C."/>
            <person name="Lipzen A."/>
            <person name="Lutzoni F."/>
            <person name="Magnuson J."/>
            <person name="Mondo S."/>
            <person name="Nolan M."/>
            <person name="Ohm R."/>
            <person name="Pangilinan J."/>
            <person name="Park H.-J."/>
            <person name="Ramirez L."/>
            <person name="Alfaro M."/>
            <person name="Sun H."/>
            <person name="Tritt A."/>
            <person name="Yoshinaga Y."/>
            <person name="Zwiers L.-H."/>
            <person name="Turgeon B."/>
            <person name="Goodwin S."/>
            <person name="Spatafora J."/>
            <person name="Crous P."/>
            <person name="Grigoriev I."/>
        </authorList>
    </citation>
    <scope>NUCLEOTIDE SEQUENCE</scope>
    <source>
        <strain evidence="2">CBS 121739</strain>
    </source>
</reference>
<keyword evidence="3" id="KW-1185">Reference proteome</keyword>
<sequence>MHGSRHGRTNHGRQTVGHHHDASRRGPKSPGEAIGYEMDVIVQPPARARVGALLQPAVTVRLRPTPNRGIEAADITEASQLLVMVSLMKDEYPVSSERLQHLFFGRRVDSIRPFSGGDESAQNRDYGLGYASFSDLIINEEGTYRLRLTLIKMHGGLGQPGMSNGGTAVGMVDSNTIKVRASP</sequence>
<evidence type="ECO:0008006" key="4">
    <source>
        <dbReference type="Google" id="ProtNLM"/>
    </source>
</evidence>
<dbReference type="OrthoDB" id="5399926at2759"/>
<proteinExistence type="predicted"/>
<feature type="region of interest" description="Disordered" evidence="1">
    <location>
        <begin position="1"/>
        <end position="32"/>
    </location>
</feature>
<dbReference type="EMBL" id="ML996570">
    <property type="protein sequence ID" value="KAF2759076.1"/>
    <property type="molecule type" value="Genomic_DNA"/>
</dbReference>
<dbReference type="GeneID" id="54486472"/>
<dbReference type="Gene3D" id="2.60.40.3960">
    <property type="entry name" value="Velvet domain"/>
    <property type="match status" value="1"/>
</dbReference>
<gene>
    <name evidence="2" type="ORF">EJ05DRAFT_485152</name>
</gene>
<accession>A0A6A6WB55</accession>
<evidence type="ECO:0000256" key="1">
    <source>
        <dbReference type="SAM" id="MobiDB-lite"/>
    </source>
</evidence>
<name>A0A6A6WB55_9PEZI</name>
<protein>
    <recommendedName>
        <fullName evidence="4">Velvet domain-containing protein</fullName>
    </recommendedName>
</protein>
<evidence type="ECO:0000313" key="3">
    <source>
        <dbReference type="Proteomes" id="UP000799437"/>
    </source>
</evidence>